<dbReference type="AlphaFoldDB" id="A0A9P9IUL3"/>
<evidence type="ECO:0000256" key="1">
    <source>
        <dbReference type="ARBA" id="ARBA00023127"/>
    </source>
</evidence>
<evidence type="ECO:0000259" key="4">
    <source>
        <dbReference type="SMART" id="SM01332"/>
    </source>
</evidence>
<proteinExistence type="inferred from homology"/>
<evidence type="ECO:0000259" key="3">
    <source>
        <dbReference type="SMART" id="SM00385"/>
    </source>
</evidence>
<accession>A0A9P9IUL3</accession>
<dbReference type="Proteomes" id="UP000738349">
    <property type="component" value="Unassembled WGS sequence"/>
</dbReference>
<dbReference type="Pfam" id="PF02984">
    <property type="entry name" value="Cyclin_C"/>
    <property type="match status" value="1"/>
</dbReference>
<comment type="similarity">
    <text evidence="2">Belongs to the cyclin family.</text>
</comment>
<feature type="domain" description="Cyclin C-terminal" evidence="4">
    <location>
        <begin position="162"/>
        <end position="273"/>
    </location>
</feature>
<dbReference type="OrthoDB" id="5590282at2759"/>
<comment type="caution">
    <text evidence="5">The sequence shown here is derived from an EMBL/GenBank/DDBJ whole genome shotgun (WGS) entry which is preliminary data.</text>
</comment>
<dbReference type="Pfam" id="PF00134">
    <property type="entry name" value="Cyclin_N"/>
    <property type="match status" value="1"/>
</dbReference>
<dbReference type="InterPro" id="IPR036915">
    <property type="entry name" value="Cyclin-like_sf"/>
</dbReference>
<dbReference type="Gene3D" id="1.10.472.10">
    <property type="entry name" value="Cyclin-like"/>
    <property type="match status" value="2"/>
</dbReference>
<name>A0A9P9IUL3_9HYPO</name>
<evidence type="ECO:0000313" key="5">
    <source>
        <dbReference type="EMBL" id="KAH7132946.1"/>
    </source>
</evidence>
<dbReference type="InterPro" id="IPR039361">
    <property type="entry name" value="Cyclin"/>
</dbReference>
<dbReference type="SMART" id="SM01332">
    <property type="entry name" value="Cyclin_C"/>
    <property type="match status" value="1"/>
</dbReference>
<sequence length="308" mass="34284">MLSALEYITIESSESQKPEPSMNMFEEYQDEIFDYQKTLERRRPRLQIPSRYLNTLRPSLAAAIAGASQDLGRPDTVFLAMDIADRFIAARHANPPPADSLGLLGGAALMIAAKYEGHGEDLDLGELANSVAAHYDQSYDRSAILSAERWVLSAIDYDLSWPGPLPFLERIIAENKSKTVVRFASRALLRRAVACQQFAHILPSMLAAVCYRLAQQDLTGQEWTKTHVRSSGYSEEELRPMLATLSQCVRWSLNLDDCIQLYGYGVIAQLPRDSSYSTTCLLFSCQGLLRREANSGDVSSRGPVVRGE</sequence>
<dbReference type="SMART" id="SM00385">
    <property type="entry name" value="CYCLIN"/>
    <property type="match status" value="2"/>
</dbReference>
<organism evidence="5 6">
    <name type="scientific">Dactylonectria macrodidyma</name>
    <dbReference type="NCBI Taxonomy" id="307937"/>
    <lineage>
        <taxon>Eukaryota</taxon>
        <taxon>Fungi</taxon>
        <taxon>Dikarya</taxon>
        <taxon>Ascomycota</taxon>
        <taxon>Pezizomycotina</taxon>
        <taxon>Sordariomycetes</taxon>
        <taxon>Hypocreomycetidae</taxon>
        <taxon>Hypocreales</taxon>
        <taxon>Nectriaceae</taxon>
        <taxon>Dactylonectria</taxon>
    </lineage>
</organism>
<feature type="domain" description="Cyclin-like" evidence="3">
    <location>
        <begin position="166"/>
        <end position="247"/>
    </location>
</feature>
<dbReference type="InterPro" id="IPR006671">
    <property type="entry name" value="Cyclin_N"/>
</dbReference>
<keyword evidence="6" id="KW-1185">Reference proteome</keyword>
<dbReference type="InterPro" id="IPR013763">
    <property type="entry name" value="Cyclin-like_dom"/>
</dbReference>
<evidence type="ECO:0008006" key="7">
    <source>
        <dbReference type="Google" id="ProtNLM"/>
    </source>
</evidence>
<gene>
    <name evidence="5" type="ORF">EDB81DRAFT_123204</name>
</gene>
<evidence type="ECO:0000313" key="6">
    <source>
        <dbReference type="Proteomes" id="UP000738349"/>
    </source>
</evidence>
<keyword evidence="1 2" id="KW-0195">Cyclin</keyword>
<dbReference type="PANTHER" id="PTHR10177">
    <property type="entry name" value="CYCLINS"/>
    <property type="match status" value="1"/>
</dbReference>
<feature type="domain" description="Cyclin-like" evidence="3">
    <location>
        <begin position="62"/>
        <end position="153"/>
    </location>
</feature>
<protein>
    <recommendedName>
        <fullName evidence="7">Cyclin N-terminal domain-containing protein</fullName>
    </recommendedName>
</protein>
<dbReference type="EMBL" id="JAGMUV010000016">
    <property type="protein sequence ID" value="KAH7132946.1"/>
    <property type="molecule type" value="Genomic_DNA"/>
</dbReference>
<reference evidence="5" key="1">
    <citation type="journal article" date="2021" name="Nat. Commun.">
        <title>Genetic determinants of endophytism in the Arabidopsis root mycobiome.</title>
        <authorList>
            <person name="Mesny F."/>
            <person name="Miyauchi S."/>
            <person name="Thiergart T."/>
            <person name="Pickel B."/>
            <person name="Atanasova L."/>
            <person name="Karlsson M."/>
            <person name="Huettel B."/>
            <person name="Barry K.W."/>
            <person name="Haridas S."/>
            <person name="Chen C."/>
            <person name="Bauer D."/>
            <person name="Andreopoulos W."/>
            <person name="Pangilinan J."/>
            <person name="LaButti K."/>
            <person name="Riley R."/>
            <person name="Lipzen A."/>
            <person name="Clum A."/>
            <person name="Drula E."/>
            <person name="Henrissat B."/>
            <person name="Kohler A."/>
            <person name="Grigoriev I.V."/>
            <person name="Martin F.M."/>
            <person name="Hacquard S."/>
        </authorList>
    </citation>
    <scope>NUCLEOTIDE SEQUENCE</scope>
    <source>
        <strain evidence="5">MPI-CAGE-AT-0147</strain>
    </source>
</reference>
<dbReference type="SUPFAM" id="SSF47954">
    <property type="entry name" value="Cyclin-like"/>
    <property type="match status" value="2"/>
</dbReference>
<dbReference type="InterPro" id="IPR004367">
    <property type="entry name" value="Cyclin_C-dom"/>
</dbReference>
<evidence type="ECO:0000256" key="2">
    <source>
        <dbReference type="RuleBase" id="RU000383"/>
    </source>
</evidence>